<gene>
    <name evidence="2" type="ORF">H0A36_08635</name>
</gene>
<dbReference type="RefSeq" id="WP_180568110.1">
    <property type="nucleotide sequence ID" value="NZ_JACCKB010000010.1"/>
</dbReference>
<dbReference type="Proteomes" id="UP000569732">
    <property type="component" value="Unassembled WGS sequence"/>
</dbReference>
<evidence type="ECO:0008006" key="4">
    <source>
        <dbReference type="Google" id="ProtNLM"/>
    </source>
</evidence>
<evidence type="ECO:0000256" key="1">
    <source>
        <dbReference type="SAM" id="SignalP"/>
    </source>
</evidence>
<keyword evidence="3" id="KW-1185">Reference proteome</keyword>
<accession>A0A853I5Z2</accession>
<dbReference type="EMBL" id="JACCKB010000010">
    <property type="protein sequence ID" value="NYZ66078.1"/>
    <property type="molecule type" value="Genomic_DNA"/>
</dbReference>
<dbReference type="Gene3D" id="3.40.190.10">
    <property type="entry name" value="Periplasmic binding protein-like II"/>
    <property type="match status" value="2"/>
</dbReference>
<name>A0A853I5Z2_9GAMM</name>
<sequence>MAQKSFLLVTVTICNLLLSSRSIAGEIIKVKIAAPEYVYENFQHWNTAVPCKMLKTYHSEFANRATVDLMLICRALYESDLKFNLQLTLYPNYSRMLAEVKRGRENIPAETIWKNEIDESVLYKTEPIIPIGGFIKGVYVKAGNTRLANVKSLDELKKFKGVMIKNWVIDWNTMESFGLDTLYETNGLESMYKLINNNRADFTLFEFSQTQHKVQKLKDINLVPVKGIKVKLLGERSFVVSKKSKNADKIYAHLNKGIAILRKNKEIERAYLESKFINPDVADWVLLNP</sequence>
<comment type="caution">
    <text evidence="2">The sequence shown here is derived from an EMBL/GenBank/DDBJ whole genome shotgun (WGS) entry which is preliminary data.</text>
</comment>
<protein>
    <recommendedName>
        <fullName evidence="4">Solute-binding protein family 3/N-terminal domain-containing protein</fullName>
    </recommendedName>
</protein>
<keyword evidence="1" id="KW-0732">Signal</keyword>
<evidence type="ECO:0000313" key="2">
    <source>
        <dbReference type="EMBL" id="NYZ66078.1"/>
    </source>
</evidence>
<dbReference type="SUPFAM" id="SSF53850">
    <property type="entry name" value="Periplasmic binding protein-like II"/>
    <property type="match status" value="1"/>
</dbReference>
<evidence type="ECO:0000313" key="3">
    <source>
        <dbReference type="Proteomes" id="UP000569732"/>
    </source>
</evidence>
<dbReference type="AlphaFoldDB" id="A0A853I5Z2"/>
<feature type="chain" id="PRO_5033043074" description="Solute-binding protein family 3/N-terminal domain-containing protein" evidence="1">
    <location>
        <begin position="25"/>
        <end position="289"/>
    </location>
</feature>
<feature type="signal peptide" evidence="1">
    <location>
        <begin position="1"/>
        <end position="24"/>
    </location>
</feature>
<proteinExistence type="predicted"/>
<reference evidence="2 3" key="1">
    <citation type="submission" date="2020-07" db="EMBL/GenBank/DDBJ databases">
        <title>Endozoicomonas sp. nov., isolated from sediment.</title>
        <authorList>
            <person name="Gu T."/>
        </authorList>
    </citation>
    <scope>NUCLEOTIDE SEQUENCE [LARGE SCALE GENOMIC DNA]</scope>
    <source>
        <strain evidence="2 3">SM1973</strain>
    </source>
</reference>
<organism evidence="2 3">
    <name type="scientific">Spartinivicinus marinus</name>
    <dbReference type="NCBI Taxonomy" id="2994442"/>
    <lineage>
        <taxon>Bacteria</taxon>
        <taxon>Pseudomonadati</taxon>
        <taxon>Pseudomonadota</taxon>
        <taxon>Gammaproteobacteria</taxon>
        <taxon>Oceanospirillales</taxon>
        <taxon>Zooshikellaceae</taxon>
        <taxon>Spartinivicinus</taxon>
    </lineage>
</organism>